<dbReference type="GO" id="GO:0005739">
    <property type="term" value="C:mitochondrion"/>
    <property type="evidence" value="ECO:0007669"/>
    <property type="project" value="TreeGrafter"/>
</dbReference>
<sequence length="292" mass="31568">MYTASFAFSEAIWEAGITYCFVNLGSDHPCIIEAMVKGQREANERFPRIVTCPDEGLGAAVHKASTGRAPVFVFAGMSPFTLEGEMRGPRTGYIHCMQDVPDQKAILGQQCRYTVEIMTGTNVKQMVKRALQFATSDPRGSVYLCGAREVMEADISPYSLKQERWDLVKLGGLPGGAAESIAEALSTAKKSLIVMGYSGRNHGVPEALMVLADTIKGLCVHDTGGSDMCFPAGHPGWLGLRFGVDDSADGRFKADFLTSVNQILVSLESGPAAKALAARDQTWAEKERRKGH</sequence>
<evidence type="ECO:0000256" key="1">
    <source>
        <dbReference type="ARBA" id="ARBA00007812"/>
    </source>
</evidence>
<dbReference type="Proteomes" id="UP000749293">
    <property type="component" value="Unassembled WGS sequence"/>
</dbReference>
<comment type="similarity">
    <text evidence="1">Belongs to the TPP enzyme family.</text>
</comment>
<accession>A0A9P4YPF5</accession>
<dbReference type="EMBL" id="JAANYQ010000027">
    <property type="protein sequence ID" value="KAF4119379.1"/>
    <property type="molecule type" value="Genomic_DNA"/>
</dbReference>
<dbReference type="PANTHER" id="PTHR18968">
    <property type="entry name" value="THIAMINE PYROPHOSPHATE ENZYMES"/>
    <property type="match status" value="1"/>
</dbReference>
<gene>
    <name evidence="2" type="ORF">GMORB2_4898</name>
</gene>
<reference evidence="2" key="1">
    <citation type="submission" date="2020-03" db="EMBL/GenBank/DDBJ databases">
        <title>Site-based positive gene gene selection in Geosmithia morbida across the United States reveals a broad range of putative effectors and factors for local host and environmental adapation.</title>
        <authorList>
            <person name="Onufrak A."/>
            <person name="Murdoch R.W."/>
            <person name="Gazis R."/>
            <person name="Huff M."/>
            <person name="Staton M."/>
            <person name="Klingeman W."/>
            <person name="Hadziabdic D."/>
        </authorList>
    </citation>
    <scope>NUCLEOTIDE SEQUENCE</scope>
    <source>
        <strain evidence="2">1262</strain>
    </source>
</reference>
<dbReference type="InterPro" id="IPR029035">
    <property type="entry name" value="DHS-like_NAD/FAD-binding_dom"/>
</dbReference>
<dbReference type="GeneID" id="55971126"/>
<dbReference type="AlphaFoldDB" id="A0A9P4YPF5"/>
<protein>
    <submittedName>
        <fullName evidence="2">Acetolactate synthase large subunit or other thiamine pyrophosphate-requiring enzyme</fullName>
    </submittedName>
</protein>
<dbReference type="OrthoDB" id="2867507at2759"/>
<dbReference type="PANTHER" id="PTHR18968:SF164">
    <property type="entry name" value="PYRUVATE DECARBOXYLASE"/>
    <property type="match status" value="1"/>
</dbReference>
<dbReference type="InterPro" id="IPR029061">
    <property type="entry name" value="THDP-binding"/>
</dbReference>
<dbReference type="RefSeq" id="XP_035318031.1">
    <property type="nucleotide sequence ID" value="XM_035466872.1"/>
</dbReference>
<name>A0A9P4YPF5_9HYPO</name>
<dbReference type="GO" id="GO:0009099">
    <property type="term" value="P:L-valine biosynthetic process"/>
    <property type="evidence" value="ECO:0007669"/>
    <property type="project" value="TreeGrafter"/>
</dbReference>
<evidence type="ECO:0000313" key="3">
    <source>
        <dbReference type="Proteomes" id="UP000749293"/>
    </source>
</evidence>
<dbReference type="GO" id="GO:0003984">
    <property type="term" value="F:acetolactate synthase activity"/>
    <property type="evidence" value="ECO:0007669"/>
    <property type="project" value="TreeGrafter"/>
</dbReference>
<comment type="caution">
    <text evidence="2">The sequence shown here is derived from an EMBL/GenBank/DDBJ whole genome shotgun (WGS) entry which is preliminary data.</text>
</comment>
<dbReference type="CDD" id="cd07035">
    <property type="entry name" value="TPP_PYR_POX_like"/>
    <property type="match status" value="1"/>
</dbReference>
<keyword evidence="3" id="KW-1185">Reference proteome</keyword>
<dbReference type="Gene3D" id="3.40.50.970">
    <property type="match status" value="1"/>
</dbReference>
<organism evidence="2 3">
    <name type="scientific">Geosmithia morbida</name>
    <dbReference type="NCBI Taxonomy" id="1094350"/>
    <lineage>
        <taxon>Eukaryota</taxon>
        <taxon>Fungi</taxon>
        <taxon>Dikarya</taxon>
        <taxon>Ascomycota</taxon>
        <taxon>Pezizomycotina</taxon>
        <taxon>Sordariomycetes</taxon>
        <taxon>Hypocreomycetidae</taxon>
        <taxon>Hypocreales</taxon>
        <taxon>Bionectriaceae</taxon>
        <taxon>Geosmithia</taxon>
    </lineage>
</organism>
<dbReference type="SUPFAM" id="SSF52467">
    <property type="entry name" value="DHS-like NAD/FAD-binding domain"/>
    <property type="match status" value="1"/>
</dbReference>
<dbReference type="GO" id="GO:0009097">
    <property type="term" value="P:isoleucine biosynthetic process"/>
    <property type="evidence" value="ECO:0007669"/>
    <property type="project" value="TreeGrafter"/>
</dbReference>
<dbReference type="GO" id="GO:0050660">
    <property type="term" value="F:flavin adenine dinucleotide binding"/>
    <property type="evidence" value="ECO:0007669"/>
    <property type="project" value="TreeGrafter"/>
</dbReference>
<dbReference type="GO" id="GO:0005948">
    <property type="term" value="C:acetolactate synthase complex"/>
    <property type="evidence" value="ECO:0007669"/>
    <property type="project" value="TreeGrafter"/>
</dbReference>
<proteinExistence type="inferred from homology"/>
<dbReference type="SUPFAM" id="SSF52518">
    <property type="entry name" value="Thiamin diphosphate-binding fold (THDP-binding)"/>
    <property type="match status" value="1"/>
</dbReference>
<dbReference type="Gene3D" id="3.40.50.1220">
    <property type="entry name" value="TPP-binding domain"/>
    <property type="match status" value="1"/>
</dbReference>
<evidence type="ECO:0000313" key="2">
    <source>
        <dbReference type="EMBL" id="KAF4119379.1"/>
    </source>
</evidence>
<dbReference type="InterPro" id="IPR045229">
    <property type="entry name" value="TPP_enz"/>
</dbReference>